<evidence type="ECO:0000259" key="8">
    <source>
        <dbReference type="PROSITE" id="PS50112"/>
    </source>
</evidence>
<dbReference type="InterPro" id="IPR013767">
    <property type="entry name" value="PAS_fold"/>
</dbReference>
<dbReference type="InterPro" id="IPR000014">
    <property type="entry name" value="PAS"/>
</dbReference>
<dbReference type="Pfam" id="PF13426">
    <property type="entry name" value="PAS_9"/>
    <property type="match status" value="2"/>
</dbReference>
<comment type="caution">
    <text evidence="6">Lacks conserved residue(s) required for the propagation of feature annotation.</text>
</comment>
<dbReference type="PROSITE" id="PS50113">
    <property type="entry name" value="PAC"/>
    <property type="match status" value="3"/>
</dbReference>
<evidence type="ECO:0000313" key="11">
    <source>
        <dbReference type="Proteomes" id="UP001261624"/>
    </source>
</evidence>
<sequence length="741" mass="85165">MGKKLKIVHLENSSEDAELIAEALRIGGFDPEILLIKTGEEFLSVLESFKPDLILSEHSISSFHAKKALEILNGCNLDVPFIVVSQGVTVEFVVDILKRGADDFILKNQLKRLPGAVESSLEKFKCEIERERYVRQLKYNENKFKSLIENGADGVLVITPQGETTYVSPSIESILGYTIEEALQIRTLDISHEDDKEAAERNMRACLENPGKPVKAAVVRIRHKDGSWRWLEATLTNMLDNPAVKGIVNNFRDITERKEANNVIKESEEKYRAFFETSPDGILLTEPSGKIHAANPAACSIFQMTEEELCRAGRSGVVDGNDPRLSVVMKERERTGNGHAELTMLRKDGSKFPAELTSAVFTDAFGEVKMSVIIRDISDKKKAEEEIRASKENYELLFQYSPLPNIIYDQKTLEVLDVNQAAIKHYGYSREEFLSMSILDLRPKEDVPDFLKFIKKELTTDQVIGSASSVHLKKDQTRIEVEVWAYSLMFKERRCILSVLQDITERNEIFERLKEEESKLRMAQRIGKMGYWEVNFRENTFYWSDEVYNIWGREKEFFQVSEEEFLKTIHPDDLEEFKQGQLDAISGAKDLDYEHRIILPDGSVKWIHEKGKQIKNEDGLGIMFKGSVQDITERKEYVQRLMRSEARHHAILKSQTNYLIRTDLGGYFTYVNDKFQKDFKWIYSEDLIGKSALTSIYPEHHDLVTESFEACVEHPNEVFQVEIDKLQKDGGQKQRYGILYV</sequence>
<feature type="domain" description="PAC" evidence="9">
    <location>
        <begin position="338"/>
        <end position="389"/>
    </location>
</feature>
<feature type="domain" description="PAS" evidence="8">
    <location>
        <begin position="140"/>
        <end position="210"/>
    </location>
</feature>
<dbReference type="PANTHER" id="PTHR43304">
    <property type="entry name" value="PHYTOCHROME-LIKE PROTEIN CPH1"/>
    <property type="match status" value="1"/>
</dbReference>
<gene>
    <name evidence="10" type="ORF">RM549_00720</name>
</gene>
<dbReference type="InterPro" id="IPR035965">
    <property type="entry name" value="PAS-like_dom_sf"/>
</dbReference>
<evidence type="ECO:0000259" key="7">
    <source>
        <dbReference type="PROSITE" id="PS50110"/>
    </source>
</evidence>
<protein>
    <recommendedName>
        <fullName evidence="2">histidine kinase</fullName>
        <ecNumber evidence="2">2.7.13.3</ecNumber>
    </recommendedName>
</protein>
<evidence type="ECO:0000256" key="5">
    <source>
        <dbReference type="ARBA" id="ARBA00022777"/>
    </source>
</evidence>
<evidence type="ECO:0000256" key="2">
    <source>
        <dbReference type="ARBA" id="ARBA00012438"/>
    </source>
</evidence>
<dbReference type="PROSITE" id="PS50112">
    <property type="entry name" value="PAS"/>
    <property type="match status" value="3"/>
</dbReference>
<keyword evidence="4" id="KW-0808">Transferase</keyword>
<dbReference type="InterPro" id="IPR000700">
    <property type="entry name" value="PAS-assoc_C"/>
</dbReference>
<dbReference type="Pfam" id="PF08447">
    <property type="entry name" value="PAS_3"/>
    <property type="match status" value="2"/>
</dbReference>
<keyword evidence="3" id="KW-0597">Phosphoprotein</keyword>
<feature type="domain" description="Response regulatory" evidence="7">
    <location>
        <begin position="6"/>
        <end position="122"/>
    </location>
</feature>
<dbReference type="Proteomes" id="UP001261624">
    <property type="component" value="Unassembled WGS sequence"/>
</dbReference>
<evidence type="ECO:0000256" key="1">
    <source>
        <dbReference type="ARBA" id="ARBA00000085"/>
    </source>
</evidence>
<dbReference type="InterPro" id="IPR052162">
    <property type="entry name" value="Sensor_kinase/Photoreceptor"/>
</dbReference>
<dbReference type="SMART" id="SM00086">
    <property type="entry name" value="PAC"/>
    <property type="match status" value="4"/>
</dbReference>
<evidence type="ECO:0000256" key="4">
    <source>
        <dbReference type="ARBA" id="ARBA00022679"/>
    </source>
</evidence>
<evidence type="ECO:0000256" key="3">
    <source>
        <dbReference type="ARBA" id="ARBA00022553"/>
    </source>
</evidence>
<dbReference type="CDD" id="cd00156">
    <property type="entry name" value="REC"/>
    <property type="match status" value="1"/>
</dbReference>
<name>A0ABU3DX52_9FLAO</name>
<dbReference type="RefSeq" id="WP_311679689.1">
    <property type="nucleotide sequence ID" value="NZ_JAVRHM010000001.1"/>
</dbReference>
<dbReference type="InterPro" id="IPR013655">
    <property type="entry name" value="PAS_fold_3"/>
</dbReference>
<dbReference type="NCBIfam" id="TIGR00229">
    <property type="entry name" value="sensory_box"/>
    <property type="match status" value="5"/>
</dbReference>
<dbReference type="EC" id="2.7.13.3" evidence="2"/>
<proteinExistence type="predicted"/>
<dbReference type="CDD" id="cd00130">
    <property type="entry name" value="PAS"/>
    <property type="match status" value="5"/>
</dbReference>
<accession>A0ABU3DX52</accession>
<dbReference type="Gene3D" id="3.30.450.20">
    <property type="entry name" value="PAS domain"/>
    <property type="match status" value="5"/>
</dbReference>
<evidence type="ECO:0000259" key="9">
    <source>
        <dbReference type="PROSITE" id="PS50113"/>
    </source>
</evidence>
<dbReference type="InterPro" id="IPR001610">
    <property type="entry name" value="PAC"/>
</dbReference>
<dbReference type="InterPro" id="IPR001789">
    <property type="entry name" value="Sig_transdc_resp-reg_receiver"/>
</dbReference>
<dbReference type="InterPro" id="IPR011006">
    <property type="entry name" value="CheY-like_superfamily"/>
</dbReference>
<comment type="catalytic activity">
    <reaction evidence="1">
        <text>ATP + protein L-histidine = ADP + protein N-phospho-L-histidine.</text>
        <dbReference type="EC" id="2.7.13.3"/>
    </reaction>
</comment>
<dbReference type="PROSITE" id="PS50110">
    <property type="entry name" value="RESPONSE_REGULATORY"/>
    <property type="match status" value="1"/>
</dbReference>
<feature type="domain" description="PAC" evidence="9">
    <location>
        <begin position="591"/>
        <end position="643"/>
    </location>
</feature>
<dbReference type="Gene3D" id="3.40.50.2300">
    <property type="match status" value="1"/>
</dbReference>
<keyword evidence="11" id="KW-1185">Reference proteome</keyword>
<reference evidence="10 11" key="1">
    <citation type="submission" date="2023-09" db="EMBL/GenBank/DDBJ databases">
        <authorList>
            <person name="Rey-Velasco X."/>
        </authorList>
    </citation>
    <scope>NUCLEOTIDE SEQUENCE [LARGE SCALE GENOMIC DNA]</scope>
    <source>
        <strain evidence="10 11">F188</strain>
    </source>
</reference>
<feature type="domain" description="PAC" evidence="9">
    <location>
        <begin position="212"/>
        <end position="266"/>
    </location>
</feature>
<dbReference type="Gene3D" id="2.10.70.100">
    <property type="match status" value="1"/>
</dbReference>
<evidence type="ECO:0000313" key="10">
    <source>
        <dbReference type="EMBL" id="MDT0688290.1"/>
    </source>
</evidence>
<keyword evidence="5" id="KW-0418">Kinase</keyword>
<organism evidence="10 11">
    <name type="scientific">Autumnicola patrickiae</name>
    <dbReference type="NCBI Taxonomy" id="3075591"/>
    <lineage>
        <taxon>Bacteria</taxon>
        <taxon>Pseudomonadati</taxon>
        <taxon>Bacteroidota</taxon>
        <taxon>Flavobacteriia</taxon>
        <taxon>Flavobacteriales</taxon>
        <taxon>Flavobacteriaceae</taxon>
        <taxon>Autumnicola</taxon>
    </lineage>
</organism>
<dbReference type="PANTHER" id="PTHR43304:SF1">
    <property type="entry name" value="PAC DOMAIN-CONTAINING PROTEIN"/>
    <property type="match status" value="1"/>
</dbReference>
<dbReference type="SUPFAM" id="SSF55785">
    <property type="entry name" value="PYP-like sensor domain (PAS domain)"/>
    <property type="match status" value="5"/>
</dbReference>
<dbReference type="EMBL" id="JAVRHM010000001">
    <property type="protein sequence ID" value="MDT0688290.1"/>
    <property type="molecule type" value="Genomic_DNA"/>
</dbReference>
<dbReference type="Pfam" id="PF00989">
    <property type="entry name" value="PAS"/>
    <property type="match status" value="1"/>
</dbReference>
<feature type="domain" description="PAS" evidence="8">
    <location>
        <begin position="390"/>
        <end position="461"/>
    </location>
</feature>
<evidence type="ECO:0000256" key="6">
    <source>
        <dbReference type="PROSITE-ProRule" id="PRU00169"/>
    </source>
</evidence>
<dbReference type="SUPFAM" id="SSF52172">
    <property type="entry name" value="CheY-like"/>
    <property type="match status" value="1"/>
</dbReference>
<comment type="caution">
    <text evidence="10">The sequence shown here is derived from an EMBL/GenBank/DDBJ whole genome shotgun (WGS) entry which is preliminary data.</text>
</comment>
<dbReference type="SMART" id="SM00091">
    <property type="entry name" value="PAS"/>
    <property type="match status" value="5"/>
</dbReference>
<feature type="domain" description="PAS" evidence="8">
    <location>
        <begin position="267"/>
        <end position="309"/>
    </location>
</feature>